<dbReference type="HOGENOM" id="CLU_034180_16_0_9"/>
<evidence type="ECO:0000256" key="7">
    <source>
        <dbReference type="SAM" id="Phobius"/>
    </source>
</evidence>
<dbReference type="SUPFAM" id="SSF103473">
    <property type="entry name" value="MFS general substrate transporter"/>
    <property type="match status" value="1"/>
</dbReference>
<feature type="transmembrane region" description="Helical" evidence="7">
    <location>
        <begin position="265"/>
        <end position="284"/>
    </location>
</feature>
<evidence type="ECO:0000313" key="10">
    <source>
        <dbReference type="Proteomes" id="UP000007488"/>
    </source>
</evidence>
<feature type="transmembrane region" description="Helical" evidence="7">
    <location>
        <begin position="379"/>
        <end position="396"/>
    </location>
</feature>
<dbReference type="Pfam" id="PF07690">
    <property type="entry name" value="MFS_1"/>
    <property type="match status" value="1"/>
</dbReference>
<evidence type="ECO:0000256" key="3">
    <source>
        <dbReference type="ARBA" id="ARBA00022475"/>
    </source>
</evidence>
<dbReference type="EMBL" id="CP002547">
    <property type="protein sequence ID" value="ADY57147.1"/>
    <property type="molecule type" value="Genomic_DNA"/>
</dbReference>
<comment type="subcellular location">
    <subcellularLocation>
        <location evidence="1">Cell membrane</location>
        <topology evidence="1">Multi-pass membrane protein</topology>
    </subcellularLocation>
</comment>
<dbReference type="GO" id="GO:0005886">
    <property type="term" value="C:plasma membrane"/>
    <property type="evidence" value="ECO:0007669"/>
    <property type="project" value="UniProtKB-SubCell"/>
</dbReference>
<evidence type="ECO:0000259" key="8">
    <source>
        <dbReference type="PROSITE" id="PS50850"/>
    </source>
</evidence>
<proteinExistence type="predicted"/>
<dbReference type="STRING" id="645991.Sgly_2878"/>
<dbReference type="PANTHER" id="PTHR43266">
    <property type="entry name" value="MACROLIDE-EFFLUX PROTEIN"/>
    <property type="match status" value="1"/>
</dbReference>
<feature type="transmembrane region" description="Helical" evidence="7">
    <location>
        <begin position="223"/>
        <end position="245"/>
    </location>
</feature>
<feature type="transmembrane region" description="Helical" evidence="7">
    <location>
        <begin position="47"/>
        <end position="65"/>
    </location>
</feature>
<keyword evidence="2" id="KW-0813">Transport</keyword>
<accession>F0SZ29</accession>
<dbReference type="AlphaFoldDB" id="F0SZ29"/>
<reference evidence="10" key="2">
    <citation type="submission" date="2011-02" db="EMBL/GenBank/DDBJ databases">
        <title>The complete genome of Syntrophobotulus glycolicus DSM 8271.</title>
        <authorList>
            <person name="Lucas S."/>
            <person name="Copeland A."/>
            <person name="Lapidus A."/>
            <person name="Bruce D."/>
            <person name="Goodwin L."/>
            <person name="Pitluck S."/>
            <person name="Kyrpides N."/>
            <person name="Mavromatis K."/>
            <person name="Pagani I."/>
            <person name="Ivanova N."/>
            <person name="Mikhailova N."/>
            <person name="Chertkov O."/>
            <person name="Held B."/>
            <person name="Detter J.C."/>
            <person name="Tapia R."/>
            <person name="Han C."/>
            <person name="Land M."/>
            <person name="Hauser L."/>
            <person name="Markowitz V."/>
            <person name="Cheng J.-F."/>
            <person name="Hugenholtz P."/>
            <person name="Woyke T."/>
            <person name="Wu D."/>
            <person name="Spring S."/>
            <person name="Schroeder M."/>
            <person name="Brambilla E."/>
            <person name="Klenk H.-P."/>
            <person name="Eisen J.A."/>
        </authorList>
    </citation>
    <scope>NUCLEOTIDE SEQUENCE [LARGE SCALE GENOMIC DNA]</scope>
    <source>
        <strain evidence="10">DSM 8271 / FlGlyR</strain>
    </source>
</reference>
<dbReference type="KEGG" id="sgy:Sgly_2878"/>
<keyword evidence="6 7" id="KW-0472">Membrane</keyword>
<sequence>MATNPRSWKRNIVLFLSSQVISLFGSSLVQCAMSWYITLETQSGTMMTIAMICGFLPMFLISPFAGVWADRYDLKKLIILTDALVAVSTLGLALAFWAGSRDFQLIFAVMAVRGIGQGIQLPAVNALIPRLVPEDKLMRINSINSSAQSGMMLLSPALAAALMALAPLETIFFIDVATAAAAIAIFGLFVHLEKSGSRPAQETKVDYFQDLRLGLKYIAHHHIVSRLFMFNAVMMLMAAPVAVLYALQVTRLFGADAWRLSAADIGFSVGMLLGGLIMMSWGGFKNRHRTITLGMYIFSAGTVLCGVIDHFWLYIVLMVAVGLAMPIFSTPFTVLLQEKVEPEYLGRVFSFMTMLASLAMPLGLLVFGPLADSIGLSELFIITGAVQFITTLFFMLNKPLAEAGRQQAS</sequence>
<dbReference type="OrthoDB" id="9775268at2"/>
<dbReference type="CDD" id="cd06173">
    <property type="entry name" value="MFS_MefA_like"/>
    <property type="match status" value="1"/>
</dbReference>
<evidence type="ECO:0000256" key="1">
    <source>
        <dbReference type="ARBA" id="ARBA00004651"/>
    </source>
</evidence>
<dbReference type="RefSeq" id="WP_013625967.1">
    <property type="nucleotide sequence ID" value="NC_015172.1"/>
</dbReference>
<feature type="transmembrane region" description="Helical" evidence="7">
    <location>
        <begin position="348"/>
        <end position="367"/>
    </location>
</feature>
<dbReference type="GO" id="GO:0022857">
    <property type="term" value="F:transmembrane transporter activity"/>
    <property type="evidence" value="ECO:0007669"/>
    <property type="project" value="InterPro"/>
</dbReference>
<dbReference type="Gene3D" id="1.20.1250.20">
    <property type="entry name" value="MFS general substrate transporter like domains"/>
    <property type="match status" value="1"/>
</dbReference>
<keyword evidence="10" id="KW-1185">Reference proteome</keyword>
<feature type="transmembrane region" description="Helical" evidence="7">
    <location>
        <begin position="77"/>
        <end position="99"/>
    </location>
</feature>
<evidence type="ECO:0000313" key="9">
    <source>
        <dbReference type="EMBL" id="ADY57147.1"/>
    </source>
</evidence>
<gene>
    <name evidence="9" type="ordered locus">Sgly_2878</name>
</gene>
<dbReference type="InterPro" id="IPR020846">
    <property type="entry name" value="MFS_dom"/>
</dbReference>
<organism evidence="9 10">
    <name type="scientific">Syntrophobotulus glycolicus (strain DSM 8271 / FlGlyR)</name>
    <dbReference type="NCBI Taxonomy" id="645991"/>
    <lineage>
        <taxon>Bacteria</taxon>
        <taxon>Bacillati</taxon>
        <taxon>Bacillota</taxon>
        <taxon>Clostridia</taxon>
        <taxon>Eubacteriales</taxon>
        <taxon>Desulfitobacteriaceae</taxon>
        <taxon>Syntrophobotulus</taxon>
    </lineage>
</organism>
<dbReference type="Proteomes" id="UP000007488">
    <property type="component" value="Chromosome"/>
</dbReference>
<feature type="transmembrane region" description="Helical" evidence="7">
    <location>
        <begin position="314"/>
        <end position="336"/>
    </location>
</feature>
<evidence type="ECO:0000256" key="5">
    <source>
        <dbReference type="ARBA" id="ARBA00022989"/>
    </source>
</evidence>
<feature type="domain" description="Major facilitator superfamily (MFS) profile" evidence="8">
    <location>
        <begin position="217"/>
        <end position="409"/>
    </location>
</feature>
<feature type="transmembrane region" description="Helical" evidence="7">
    <location>
        <begin position="172"/>
        <end position="192"/>
    </location>
</feature>
<dbReference type="PROSITE" id="PS50850">
    <property type="entry name" value="MFS"/>
    <property type="match status" value="1"/>
</dbReference>
<evidence type="ECO:0000256" key="6">
    <source>
        <dbReference type="ARBA" id="ARBA00023136"/>
    </source>
</evidence>
<feature type="transmembrane region" description="Helical" evidence="7">
    <location>
        <begin position="291"/>
        <end position="308"/>
    </location>
</feature>
<keyword evidence="4 7" id="KW-0812">Transmembrane</keyword>
<name>F0SZ29_SYNGF</name>
<reference evidence="9 10" key="1">
    <citation type="journal article" date="2011" name="Stand. Genomic Sci.">
        <title>Complete genome sequence of Syntrophobotulus glycolicus type strain (FlGlyR).</title>
        <authorList>
            <person name="Han C."/>
            <person name="Mwirichia R."/>
            <person name="Chertkov O."/>
            <person name="Held B."/>
            <person name="Lapidus A."/>
            <person name="Nolan M."/>
            <person name="Lucas S."/>
            <person name="Hammon N."/>
            <person name="Deshpande S."/>
            <person name="Cheng J.F."/>
            <person name="Tapia R."/>
            <person name="Goodwin L."/>
            <person name="Pitluck S."/>
            <person name="Huntemann M."/>
            <person name="Liolios K."/>
            <person name="Ivanova N."/>
            <person name="Pagani I."/>
            <person name="Mavromatis K."/>
            <person name="Ovchinikova G."/>
            <person name="Pati A."/>
            <person name="Chen A."/>
            <person name="Palaniappan K."/>
            <person name="Land M."/>
            <person name="Hauser L."/>
            <person name="Brambilla E.M."/>
            <person name="Rohde M."/>
            <person name="Spring S."/>
            <person name="Sikorski J."/>
            <person name="Goker M."/>
            <person name="Woyke T."/>
            <person name="Bristow J."/>
            <person name="Eisen J.A."/>
            <person name="Markowitz V."/>
            <person name="Hugenholtz P."/>
            <person name="Kyrpides N.C."/>
            <person name="Klenk H.P."/>
            <person name="Detter J.C."/>
        </authorList>
    </citation>
    <scope>NUCLEOTIDE SEQUENCE [LARGE SCALE GENOMIC DNA]</scope>
    <source>
        <strain evidence="10">DSM 8271 / FlGlyR</strain>
    </source>
</reference>
<dbReference type="InterPro" id="IPR036259">
    <property type="entry name" value="MFS_trans_sf"/>
</dbReference>
<dbReference type="InterPro" id="IPR011701">
    <property type="entry name" value="MFS"/>
</dbReference>
<dbReference type="eggNOG" id="COG2814">
    <property type="taxonomic scope" value="Bacteria"/>
</dbReference>
<dbReference type="PANTHER" id="PTHR43266:SF10">
    <property type="entry name" value="BACILYSIN EXPORTER BACE-RELATED"/>
    <property type="match status" value="1"/>
</dbReference>
<evidence type="ECO:0000256" key="4">
    <source>
        <dbReference type="ARBA" id="ARBA00022692"/>
    </source>
</evidence>
<keyword evidence="5 7" id="KW-1133">Transmembrane helix</keyword>
<keyword evidence="3" id="KW-1003">Cell membrane</keyword>
<protein>
    <submittedName>
        <fullName evidence="9">Major facilitator superfamily MFS_1</fullName>
    </submittedName>
</protein>
<evidence type="ECO:0000256" key="2">
    <source>
        <dbReference type="ARBA" id="ARBA00022448"/>
    </source>
</evidence>